<evidence type="ECO:0000313" key="1">
    <source>
        <dbReference type="EMBL" id="SJL17486.1"/>
    </source>
</evidence>
<keyword evidence="2" id="KW-1185">Reference proteome</keyword>
<sequence length="77" mass="8888">MCYRRRVIGPAISSAGVLMCVRYVTDDVLLDKLSFYVLFERRHVIGQARPSSLFTSCFWNHRDGVYSPPKSWLGMCK</sequence>
<dbReference type="AlphaFoldDB" id="A0A284S942"/>
<evidence type="ECO:0000313" key="2">
    <source>
        <dbReference type="Proteomes" id="UP000219338"/>
    </source>
</evidence>
<organism evidence="1 2">
    <name type="scientific">Armillaria ostoyae</name>
    <name type="common">Armillaria root rot fungus</name>
    <dbReference type="NCBI Taxonomy" id="47428"/>
    <lineage>
        <taxon>Eukaryota</taxon>
        <taxon>Fungi</taxon>
        <taxon>Dikarya</taxon>
        <taxon>Basidiomycota</taxon>
        <taxon>Agaricomycotina</taxon>
        <taxon>Agaricomycetes</taxon>
        <taxon>Agaricomycetidae</taxon>
        <taxon>Agaricales</taxon>
        <taxon>Marasmiineae</taxon>
        <taxon>Physalacriaceae</taxon>
        <taxon>Armillaria</taxon>
    </lineage>
</organism>
<accession>A0A284S942</accession>
<dbReference type="Proteomes" id="UP000219338">
    <property type="component" value="Unassembled WGS sequence"/>
</dbReference>
<proteinExistence type="predicted"/>
<reference evidence="2" key="1">
    <citation type="journal article" date="2017" name="Nat. Ecol. Evol.">
        <title>Genome expansion and lineage-specific genetic innovations in the forest pathogenic fungi Armillaria.</title>
        <authorList>
            <person name="Sipos G."/>
            <person name="Prasanna A.N."/>
            <person name="Walter M.C."/>
            <person name="O'Connor E."/>
            <person name="Balint B."/>
            <person name="Krizsan K."/>
            <person name="Kiss B."/>
            <person name="Hess J."/>
            <person name="Varga T."/>
            <person name="Slot J."/>
            <person name="Riley R."/>
            <person name="Boka B."/>
            <person name="Rigling D."/>
            <person name="Barry K."/>
            <person name="Lee J."/>
            <person name="Mihaltcheva S."/>
            <person name="LaButti K."/>
            <person name="Lipzen A."/>
            <person name="Waldron R."/>
            <person name="Moloney N.M."/>
            <person name="Sperisen C."/>
            <person name="Kredics L."/>
            <person name="Vagvoelgyi C."/>
            <person name="Patrignani A."/>
            <person name="Fitzpatrick D."/>
            <person name="Nagy I."/>
            <person name="Doyle S."/>
            <person name="Anderson J.B."/>
            <person name="Grigoriev I.V."/>
            <person name="Gueldener U."/>
            <person name="Muensterkoetter M."/>
            <person name="Nagy L.G."/>
        </authorList>
    </citation>
    <scope>NUCLEOTIDE SEQUENCE [LARGE SCALE GENOMIC DNA]</scope>
    <source>
        <strain evidence="2">C18/9</strain>
    </source>
</reference>
<protein>
    <submittedName>
        <fullName evidence="1">Uncharacterized protein</fullName>
    </submittedName>
</protein>
<name>A0A284S942_ARMOS</name>
<dbReference type="EMBL" id="FUEG01000045">
    <property type="protein sequence ID" value="SJL17486.1"/>
    <property type="molecule type" value="Genomic_DNA"/>
</dbReference>
<gene>
    <name evidence="1" type="ORF">ARMOST_21038</name>
</gene>